<evidence type="ECO:0000256" key="3">
    <source>
        <dbReference type="ARBA" id="ARBA00022692"/>
    </source>
</evidence>
<keyword evidence="8" id="KW-1185">Reference proteome</keyword>
<keyword evidence="5 6" id="KW-0472">Membrane</keyword>
<reference evidence="8" key="1">
    <citation type="journal article" date="2019" name="Int. J. Syst. Evol. Microbiol.">
        <title>The Global Catalogue of Microorganisms (GCM) 10K type strain sequencing project: providing services to taxonomists for standard genome sequencing and annotation.</title>
        <authorList>
            <consortium name="The Broad Institute Genomics Platform"/>
            <consortium name="The Broad Institute Genome Sequencing Center for Infectious Disease"/>
            <person name="Wu L."/>
            <person name="Ma J."/>
        </authorList>
    </citation>
    <scope>NUCLEOTIDE SEQUENCE [LARGE SCALE GENOMIC DNA]</scope>
    <source>
        <strain evidence="8">CCUG 62952</strain>
    </source>
</reference>
<feature type="transmembrane region" description="Helical" evidence="6">
    <location>
        <begin position="186"/>
        <end position="205"/>
    </location>
</feature>
<evidence type="ECO:0000256" key="6">
    <source>
        <dbReference type="SAM" id="Phobius"/>
    </source>
</evidence>
<dbReference type="PANTHER" id="PTHR40277">
    <property type="entry name" value="BLL5419 PROTEIN"/>
    <property type="match status" value="1"/>
</dbReference>
<feature type="transmembrane region" description="Helical" evidence="6">
    <location>
        <begin position="83"/>
        <end position="103"/>
    </location>
</feature>
<feature type="transmembrane region" description="Helical" evidence="6">
    <location>
        <begin position="211"/>
        <end position="234"/>
    </location>
</feature>
<sequence length="293" mass="32987">MSPKLKKSLTTLVKIGVSILLLYLVFTNIDSKKLWQAYKTSNLVYIGLALVLFVLSQVVSSFRLNYLLHSEKMFLAHRSNIKLYLLGMFYNFFIPGGIGGDAYKVYLLNKNFGWKTKSLVKTLFLDRAIGLGALLAIAVLALYEIPFFEGKVIWLILAFAIISILGYYILKLIFKKGDIYWKTYGYSLCIQGLQIASVIAIIKALGIDHDLLQFVLIFLISSALSVLSFAGIGVREFIFKYAAEYVAIDTEISVVIALWFSIITAVVSLFGIYYLFNTLVPSLQSRSLEEIKD</sequence>
<keyword evidence="2" id="KW-1003">Cell membrane</keyword>
<evidence type="ECO:0000256" key="2">
    <source>
        <dbReference type="ARBA" id="ARBA00022475"/>
    </source>
</evidence>
<dbReference type="PANTHER" id="PTHR40277:SF1">
    <property type="entry name" value="BLL5419 PROTEIN"/>
    <property type="match status" value="1"/>
</dbReference>
<feature type="transmembrane region" description="Helical" evidence="6">
    <location>
        <begin position="12"/>
        <end position="31"/>
    </location>
</feature>
<dbReference type="Pfam" id="PF03706">
    <property type="entry name" value="LPG_synthase_TM"/>
    <property type="match status" value="1"/>
</dbReference>
<evidence type="ECO:0000256" key="1">
    <source>
        <dbReference type="ARBA" id="ARBA00004651"/>
    </source>
</evidence>
<keyword evidence="3 6" id="KW-0812">Transmembrane</keyword>
<comment type="subcellular location">
    <subcellularLocation>
        <location evidence="1">Cell membrane</location>
        <topology evidence="1">Multi-pass membrane protein</topology>
    </subcellularLocation>
</comment>
<feature type="transmembrane region" description="Helical" evidence="6">
    <location>
        <begin position="254"/>
        <end position="276"/>
    </location>
</feature>
<dbReference type="Proteomes" id="UP001596978">
    <property type="component" value="Unassembled WGS sequence"/>
</dbReference>
<feature type="transmembrane region" description="Helical" evidence="6">
    <location>
        <begin position="152"/>
        <end position="174"/>
    </location>
</feature>
<accession>A0ABW3CXT0</accession>
<name>A0ABW3CXT0_9FLAO</name>
<dbReference type="EMBL" id="JBHTJH010000004">
    <property type="protein sequence ID" value="MFD0862330.1"/>
    <property type="molecule type" value="Genomic_DNA"/>
</dbReference>
<dbReference type="InterPro" id="IPR022791">
    <property type="entry name" value="L-PG_synthase/AglD"/>
</dbReference>
<comment type="caution">
    <text evidence="7">The sequence shown here is derived from an EMBL/GenBank/DDBJ whole genome shotgun (WGS) entry which is preliminary data.</text>
</comment>
<evidence type="ECO:0000313" key="7">
    <source>
        <dbReference type="EMBL" id="MFD0862330.1"/>
    </source>
</evidence>
<organism evidence="7 8">
    <name type="scientific">Sungkyunkwania multivorans</name>
    <dbReference type="NCBI Taxonomy" id="1173618"/>
    <lineage>
        <taxon>Bacteria</taxon>
        <taxon>Pseudomonadati</taxon>
        <taxon>Bacteroidota</taxon>
        <taxon>Flavobacteriia</taxon>
        <taxon>Flavobacteriales</taxon>
        <taxon>Flavobacteriaceae</taxon>
        <taxon>Sungkyunkwania</taxon>
    </lineage>
</organism>
<feature type="transmembrane region" description="Helical" evidence="6">
    <location>
        <begin position="124"/>
        <end position="146"/>
    </location>
</feature>
<keyword evidence="4 6" id="KW-1133">Transmembrane helix</keyword>
<evidence type="ECO:0000313" key="8">
    <source>
        <dbReference type="Proteomes" id="UP001596978"/>
    </source>
</evidence>
<protein>
    <submittedName>
        <fullName evidence="7">Lysylphosphatidylglycerol synthase transmembrane domain-containing protein</fullName>
    </submittedName>
</protein>
<feature type="transmembrane region" description="Helical" evidence="6">
    <location>
        <begin position="43"/>
        <end position="63"/>
    </location>
</feature>
<dbReference type="NCBIfam" id="TIGR00374">
    <property type="entry name" value="flippase-like domain"/>
    <property type="match status" value="1"/>
</dbReference>
<proteinExistence type="predicted"/>
<evidence type="ECO:0000256" key="5">
    <source>
        <dbReference type="ARBA" id="ARBA00023136"/>
    </source>
</evidence>
<dbReference type="RefSeq" id="WP_386407041.1">
    <property type="nucleotide sequence ID" value="NZ_JBHTJH010000004.1"/>
</dbReference>
<gene>
    <name evidence="7" type="ORF">ACFQ1M_08910</name>
</gene>
<evidence type="ECO:0000256" key="4">
    <source>
        <dbReference type="ARBA" id="ARBA00022989"/>
    </source>
</evidence>